<sequence>MHESWARTIAWVVGQEYPAAMHHVSLMPDAALPHELHPAFWGSYDWHSCVHMLCTAVKIHLRCGNARLADLLDQRLTPDNLAVEAAYLRAHPLYERPYGWAWAMQLVNVCRGTRWEHALKALETQLERNIESWLGTQQWPVRHGVHSNSALALLLIADASRNLRELVEGTARDWFGTDRAYPHTWEVSGHDFVSNGLAEAAVMRRVLPAGEFRAWLDSFLAPDAYAFYTTPIRVNDPGDGQQAHLIGLMLTRAWLLREIGKPEGTQQLIDAASPHLTGNNFMATHWLITYALLAQDASGEDAGEDTGEGIGKDTGAGKDNV</sequence>
<gene>
    <name evidence="2" type="ORF">HMA55_07660</name>
</gene>
<comment type="caution">
    <text evidence="2">The sequence shown here is derived from an EMBL/GenBank/DDBJ whole genome shotgun (WGS) entry which is preliminary data.</text>
</comment>
<protein>
    <submittedName>
        <fullName evidence="2">DUF2891 family protein</fullName>
    </submittedName>
</protein>
<organism evidence="2 3">
    <name type="scientific">Corynebacterium wankanglinii</name>
    <dbReference type="NCBI Taxonomy" id="2735136"/>
    <lineage>
        <taxon>Bacteria</taxon>
        <taxon>Bacillati</taxon>
        <taxon>Actinomycetota</taxon>
        <taxon>Actinomycetes</taxon>
        <taxon>Mycobacteriales</taxon>
        <taxon>Corynebacteriaceae</taxon>
        <taxon>Corynebacterium</taxon>
    </lineage>
</organism>
<evidence type="ECO:0000313" key="2">
    <source>
        <dbReference type="EMBL" id="MBA1837769.1"/>
    </source>
</evidence>
<keyword evidence="3" id="KW-1185">Reference proteome</keyword>
<dbReference type="Pfam" id="PF11199">
    <property type="entry name" value="DUF2891"/>
    <property type="match status" value="1"/>
</dbReference>
<dbReference type="AlphaFoldDB" id="A0A7V8UUV0"/>
<reference evidence="2 3" key="1">
    <citation type="submission" date="2020-05" db="EMBL/GenBank/DDBJ databases">
        <title>Descriptions of Corynebacterium xxxx sp. nov., Corynebacterium yyyy sp. nov. and Corynebacterium zzzz sp. nov.</title>
        <authorList>
            <person name="Zhang G."/>
        </authorList>
    </citation>
    <scope>NUCLEOTIDE SEQUENCE [LARGE SCALE GENOMIC DNA]</scope>
    <source>
        <strain evidence="3">zg-913</strain>
    </source>
</reference>
<feature type="region of interest" description="Disordered" evidence="1">
    <location>
        <begin position="301"/>
        <end position="321"/>
    </location>
</feature>
<evidence type="ECO:0000313" key="3">
    <source>
        <dbReference type="Proteomes" id="UP000577408"/>
    </source>
</evidence>
<dbReference type="InterPro" id="IPR021365">
    <property type="entry name" value="DUF2891"/>
</dbReference>
<dbReference type="RefSeq" id="WP_181192467.1">
    <property type="nucleotide sequence ID" value="NZ_JABFED010000005.1"/>
</dbReference>
<proteinExistence type="predicted"/>
<name>A0A7V8UUV0_9CORY</name>
<dbReference type="EMBL" id="JABFED010000005">
    <property type="protein sequence ID" value="MBA1837769.1"/>
    <property type="molecule type" value="Genomic_DNA"/>
</dbReference>
<dbReference type="Proteomes" id="UP000577408">
    <property type="component" value="Unassembled WGS sequence"/>
</dbReference>
<accession>A0A7V8UUV0</accession>
<evidence type="ECO:0000256" key="1">
    <source>
        <dbReference type="SAM" id="MobiDB-lite"/>
    </source>
</evidence>